<dbReference type="InterPro" id="IPR050796">
    <property type="entry name" value="SCF_F-box_component"/>
</dbReference>
<dbReference type="InterPro" id="IPR036047">
    <property type="entry name" value="F-box-like_dom_sf"/>
</dbReference>
<accession>A0A5B6YYW5</accession>
<evidence type="ECO:0000313" key="3">
    <source>
        <dbReference type="EMBL" id="MPA36164.1"/>
    </source>
</evidence>
<dbReference type="EMBL" id="GHES01005604">
    <property type="protein sequence ID" value="MPA36163.1"/>
    <property type="molecule type" value="Transcribed_RNA"/>
</dbReference>
<dbReference type="PANTHER" id="PTHR31672">
    <property type="entry name" value="BNACNNG10540D PROTEIN"/>
    <property type="match status" value="1"/>
</dbReference>
<dbReference type="InterPro" id="IPR013187">
    <property type="entry name" value="F-box-assoc_dom_typ3"/>
</dbReference>
<feature type="domain" description="F-box associated beta-propeller type 3" evidence="1">
    <location>
        <begin position="110"/>
        <end position="361"/>
    </location>
</feature>
<organism evidence="2">
    <name type="scientific">Davidia involucrata</name>
    <name type="common">Dove tree</name>
    <dbReference type="NCBI Taxonomy" id="16924"/>
    <lineage>
        <taxon>Eukaryota</taxon>
        <taxon>Viridiplantae</taxon>
        <taxon>Streptophyta</taxon>
        <taxon>Embryophyta</taxon>
        <taxon>Tracheophyta</taxon>
        <taxon>Spermatophyta</taxon>
        <taxon>Magnoliopsida</taxon>
        <taxon>eudicotyledons</taxon>
        <taxon>Gunneridae</taxon>
        <taxon>Pentapetalae</taxon>
        <taxon>asterids</taxon>
        <taxon>Cornales</taxon>
        <taxon>Nyssaceae</taxon>
        <taxon>Davidia</taxon>
    </lineage>
</organism>
<name>A0A5B6YYW5_DAVIN</name>
<dbReference type="Gene3D" id="1.20.1280.50">
    <property type="match status" value="1"/>
</dbReference>
<dbReference type="Pfam" id="PF08268">
    <property type="entry name" value="FBA_3"/>
    <property type="match status" value="1"/>
</dbReference>
<dbReference type="AlphaFoldDB" id="A0A5B6YYW5"/>
<dbReference type="EMBL" id="GHES01005605">
    <property type="protein sequence ID" value="MPA36164.1"/>
    <property type="molecule type" value="Transcribed_RNA"/>
</dbReference>
<gene>
    <name evidence="2" type="ORF">Din_005604</name>
    <name evidence="3" type="ORF">Din_005605</name>
</gene>
<evidence type="ECO:0000259" key="1">
    <source>
        <dbReference type="Pfam" id="PF08268"/>
    </source>
</evidence>
<evidence type="ECO:0000313" key="2">
    <source>
        <dbReference type="EMBL" id="MPA36163.1"/>
    </source>
</evidence>
<protein>
    <recommendedName>
        <fullName evidence="1">F-box associated beta-propeller type 3 domain-containing protein</fullName>
    </recommendedName>
</protein>
<dbReference type="SUPFAM" id="SSF81383">
    <property type="entry name" value="F-box domain"/>
    <property type="match status" value="1"/>
</dbReference>
<dbReference type="NCBIfam" id="TIGR01640">
    <property type="entry name" value="F_box_assoc_1"/>
    <property type="match status" value="1"/>
</dbReference>
<reference evidence="2" key="1">
    <citation type="submission" date="2019-08" db="EMBL/GenBank/DDBJ databases">
        <title>Reference gene set and small RNA set construction with multiple tissues from Davidia involucrata Baill.</title>
        <authorList>
            <person name="Yang H."/>
            <person name="Zhou C."/>
            <person name="Li G."/>
            <person name="Wang J."/>
            <person name="Gao P."/>
            <person name="Wang M."/>
            <person name="Wang R."/>
            <person name="Zhao Y."/>
        </authorList>
    </citation>
    <scope>NUCLEOTIDE SEQUENCE</scope>
    <source>
        <tissue evidence="2">Mixed with DoveR01_LX</tissue>
    </source>
</reference>
<dbReference type="PANTHER" id="PTHR31672:SF11">
    <property type="entry name" value="F-BOX PROTEIN CPR1-LIKE ISOFORM X2"/>
    <property type="match status" value="1"/>
</dbReference>
<dbReference type="InterPro" id="IPR017451">
    <property type="entry name" value="F-box-assoc_interact_dom"/>
</dbReference>
<proteinExistence type="predicted"/>
<sequence length="374" mass="43113">MARNISASKKLAKIAACSNKKKWKNSCMAFLHEEIIFNILTWLPAEVLLNVMRYVCQQWYNIIHDPLFITTHLHRAKAGLLIQNIRHPYSAHFVDVGGGDINSSKVKLRFPGKIMASHDGLLLFRDAKDDQILHVANPITKKWVTLPPFNVTYKIASLKCGLACIPSTKEYKVLLSCKDEKNNRHCLIVTVGINNAWRLVDTKHVCEAALLTLDFFPRSVGGFAIWAFHENPYVLTLDVEAEIIHQLSVPRSCESKICVYLVMGSFLSFITGHDSKLKMEVWVLTDFERGEWTKLYKIDLEDERLMLESTFYPNVELHPVAWLNHGELVIFRVPRRQRHFVAHNVKTGQTKFVEIDYDINRHIKRVHVESLVSW</sequence>